<feature type="region of interest" description="Disordered" evidence="1">
    <location>
        <begin position="557"/>
        <end position="722"/>
    </location>
</feature>
<evidence type="ECO:0000313" key="4">
    <source>
        <dbReference type="Proteomes" id="UP000069549"/>
    </source>
</evidence>
<keyword evidence="2" id="KW-1133">Transmembrane helix</keyword>
<feature type="compositionally biased region" description="Basic and acidic residues" evidence="1">
    <location>
        <begin position="688"/>
        <end position="700"/>
    </location>
</feature>
<accession>A0A0Z0B709</accession>
<name>A0A0Z0B709_PLABE</name>
<evidence type="ECO:0000256" key="1">
    <source>
        <dbReference type="SAM" id="MobiDB-lite"/>
    </source>
</evidence>
<feature type="transmembrane region" description="Helical" evidence="2">
    <location>
        <begin position="6"/>
        <end position="25"/>
    </location>
</feature>
<evidence type="ECO:0000256" key="2">
    <source>
        <dbReference type="SAM" id="Phobius"/>
    </source>
</evidence>
<feature type="compositionally biased region" description="Acidic residues" evidence="1">
    <location>
        <begin position="557"/>
        <end position="643"/>
    </location>
</feature>
<evidence type="ECO:0000313" key="3">
    <source>
        <dbReference type="EMBL" id="CXJ26406.1"/>
    </source>
</evidence>
<feature type="compositionally biased region" description="Acidic residues" evidence="1">
    <location>
        <begin position="439"/>
        <end position="449"/>
    </location>
</feature>
<dbReference type="AlphaFoldDB" id="A0A0Z0B709"/>
<dbReference type="VEuPathDB" id="PlasmoDB:PBANKA_1452500"/>
<feature type="region of interest" description="Disordered" evidence="1">
    <location>
        <begin position="266"/>
        <end position="299"/>
    </location>
</feature>
<dbReference type="EMBL" id="LT160034">
    <property type="protein sequence ID" value="CXJ26406.1"/>
    <property type="molecule type" value="Genomic_DNA"/>
</dbReference>
<feature type="compositionally biased region" description="Polar residues" evidence="1">
    <location>
        <begin position="671"/>
        <end position="687"/>
    </location>
</feature>
<organism evidence="3 4">
    <name type="scientific">Plasmodium berghei</name>
    <dbReference type="NCBI Taxonomy" id="5821"/>
    <lineage>
        <taxon>Eukaryota</taxon>
        <taxon>Sar</taxon>
        <taxon>Alveolata</taxon>
        <taxon>Apicomplexa</taxon>
        <taxon>Aconoidasida</taxon>
        <taxon>Haemosporida</taxon>
        <taxon>Plasmodiidae</taxon>
        <taxon>Plasmodium</taxon>
        <taxon>Plasmodium (Vinckeia)</taxon>
    </lineage>
</organism>
<dbReference type="Proteomes" id="UP000069549">
    <property type="component" value="Chromosome 14"/>
</dbReference>
<gene>
    <name evidence="3" type="ORF">PBK173_000480000</name>
</gene>
<protein>
    <submittedName>
        <fullName evidence="3">Uncharacterized protein</fullName>
    </submittedName>
</protein>
<reference evidence="3 4" key="1">
    <citation type="submission" date="2016-02" db="EMBL/GenBank/DDBJ databases">
        <authorList>
            <consortium name="Pathogen Informatics"/>
        </authorList>
    </citation>
    <scope>NUCLEOTIDE SEQUENCE [LARGE SCALE GENOMIC DNA]</scope>
    <source>
        <strain evidence="3 4">K173</strain>
    </source>
</reference>
<dbReference type="OMA" id="NDNALEP"/>
<feature type="compositionally biased region" description="Basic and acidic residues" evidence="1">
    <location>
        <begin position="290"/>
        <end position="299"/>
    </location>
</feature>
<feature type="region of interest" description="Disordered" evidence="1">
    <location>
        <begin position="422"/>
        <end position="477"/>
    </location>
</feature>
<proteinExistence type="predicted"/>
<keyword evidence="2" id="KW-0472">Membrane</keyword>
<dbReference type="SMR" id="A0A0Z0B709"/>
<feature type="compositionally biased region" description="Low complexity" evidence="1">
    <location>
        <begin position="277"/>
        <end position="289"/>
    </location>
</feature>
<feature type="compositionally biased region" description="Basic and acidic residues" evidence="1">
    <location>
        <begin position="661"/>
        <end position="670"/>
    </location>
</feature>
<sequence>MSTGLGRLLEIGIFVGSFVLIWYLTGEKLFKRKRKIVKDNILLILRHLCFEIYKVLNESSKTTKQVYDMIKSDPNAAIDVSKLEEAILNQGYKKKIEDVEKQVLDKFNVTADDFYDELKNYDKDADVQKSLNSIKKMYNESLLGFAPKLPSIDENISKDVIINLTNLIYKEKRKIYKDKIDSMIKKNEDFDADVTFSDPEFFDKLQKSTEHVEEQIINENSDIIPNLFTFKYLVNYYSNDITFVQKKKYLESKHGEKMIKILKIKKNKKQKKKSNKDSSSSLHTQSQRSLPDHINSDKNEYTINYEDEKKSEYSKSLNSVHAYDNINKNIFDTNVEPTNFADQTSVEIKKNEHDINAEASEKIWGRTLNEIKPDNDQSISFNSIPEQYINNIDDFSVNKEIDQDQQDSDITTNDNALEPKIIESEENPEQSEKPHESDTPSEPDVEVEAPVEPAESKIAVESEAEIESEVPAEPEATIDAEVAVAVEAEAAAIEAEVPAEESEVAVAVEAATIDAEVAVAVEAAAIEAEVPAEESEVAVAVEAAAIEAEVPVEEVEAEVPAEEVEAEVPAEEVEAEVPVEEVEAEVPVEEVEAEVPVEEVEAEVPVEEVEAEVPVEEVEAEVPVEEVEAEVPIEQEAAIEAETEDGKQNSNDAEVASVENKASENREANDKYSNTIQEVETATNSEAGTEKSYETKGSEAKKKKRTLGFLKNIQKKNKAEKE</sequence>
<feature type="compositionally biased region" description="Acidic residues" evidence="1">
    <location>
        <begin position="462"/>
        <end position="477"/>
    </location>
</feature>
<keyword evidence="2" id="KW-0812">Transmembrane</keyword>